<dbReference type="Proteomes" id="UP001439008">
    <property type="component" value="Unassembled WGS sequence"/>
</dbReference>
<protein>
    <submittedName>
        <fullName evidence="1">Uncharacterized protein</fullName>
    </submittedName>
</protein>
<evidence type="ECO:0000313" key="1">
    <source>
        <dbReference type="EMBL" id="MES1919462.1"/>
    </source>
</evidence>
<evidence type="ECO:0000313" key="2">
    <source>
        <dbReference type="Proteomes" id="UP001439008"/>
    </source>
</evidence>
<dbReference type="EMBL" id="JBDODL010000298">
    <property type="protein sequence ID" value="MES1919462.1"/>
    <property type="molecule type" value="Genomic_DNA"/>
</dbReference>
<organism evidence="1 2">
    <name type="scientific">Bonamia ostreae</name>
    <dbReference type="NCBI Taxonomy" id="126728"/>
    <lineage>
        <taxon>Eukaryota</taxon>
        <taxon>Sar</taxon>
        <taxon>Rhizaria</taxon>
        <taxon>Endomyxa</taxon>
        <taxon>Ascetosporea</taxon>
        <taxon>Haplosporida</taxon>
        <taxon>Bonamia</taxon>
    </lineage>
</organism>
<sequence length="126" mass="14574">MLATIIIISFDDILLNDTVENQMLFLLVLSHFFNCIASSRNGFPLWDSDYNNCLIQNKVDSMCNSTILRNCCTNLCNRKFKNPGMVADKKFTKCLNFTRLRNTLLPFTAKEPFTYTWGTCYCVEDK</sequence>
<gene>
    <name evidence="1" type="ORF">MHBO_001292</name>
</gene>
<keyword evidence="2" id="KW-1185">Reference proteome</keyword>
<comment type="caution">
    <text evidence="1">The sequence shown here is derived from an EMBL/GenBank/DDBJ whole genome shotgun (WGS) entry which is preliminary data.</text>
</comment>
<reference evidence="1 2" key="1">
    <citation type="journal article" date="2024" name="BMC Biol.">
        <title>Comparative genomics of Ascetosporea gives new insight into the evolutionary basis for animal parasitism in Rhizaria.</title>
        <authorList>
            <person name="Hiltunen Thoren M."/>
            <person name="Onut-Brannstrom I."/>
            <person name="Alfjorden A."/>
            <person name="Peckova H."/>
            <person name="Swords F."/>
            <person name="Hooper C."/>
            <person name="Holzer A.S."/>
            <person name="Bass D."/>
            <person name="Burki F."/>
        </authorList>
    </citation>
    <scope>NUCLEOTIDE SEQUENCE [LARGE SCALE GENOMIC DNA]</scope>
    <source>
        <strain evidence="1">20-A016</strain>
    </source>
</reference>
<name>A0ABV2AJP1_9EUKA</name>
<accession>A0ABV2AJP1</accession>
<proteinExistence type="predicted"/>